<feature type="region of interest" description="Disordered" evidence="1">
    <location>
        <begin position="70"/>
        <end position="89"/>
    </location>
</feature>
<reference evidence="2" key="1">
    <citation type="journal article" date="2020" name="G3 (Bethesda)">
        <title>High-Quality Assemblies for Three Invasive Social Wasps from the &lt;i&gt;Vespula&lt;/i&gt; Genus.</title>
        <authorList>
            <person name="Harrop T.W.R."/>
            <person name="Guhlin J."/>
            <person name="McLaughlin G.M."/>
            <person name="Permina E."/>
            <person name="Stockwell P."/>
            <person name="Gilligan J."/>
            <person name="Le Lec M.F."/>
            <person name="Gruber M.A.M."/>
            <person name="Quinn O."/>
            <person name="Lovegrove M."/>
            <person name="Duncan E.J."/>
            <person name="Remnant E.J."/>
            <person name="Van Eeckhoven J."/>
            <person name="Graham B."/>
            <person name="Knapp R.A."/>
            <person name="Langford K.W."/>
            <person name="Kronenberg Z."/>
            <person name="Press M.O."/>
            <person name="Eacker S.M."/>
            <person name="Wilson-Rankin E.E."/>
            <person name="Purcell J."/>
            <person name="Lester P.J."/>
            <person name="Dearden P.K."/>
        </authorList>
    </citation>
    <scope>NUCLEOTIDE SEQUENCE</scope>
    <source>
        <strain evidence="2">Volc-1</strain>
    </source>
</reference>
<evidence type="ECO:0000313" key="2">
    <source>
        <dbReference type="EMBL" id="KAF7425807.1"/>
    </source>
</evidence>
<gene>
    <name evidence="2" type="ORF">H0235_008245</name>
</gene>
<dbReference type="Proteomes" id="UP000600918">
    <property type="component" value="Unassembled WGS sequence"/>
</dbReference>
<organism evidence="2 3">
    <name type="scientific">Vespula pensylvanica</name>
    <name type="common">Western yellow jacket</name>
    <name type="synonym">Wasp</name>
    <dbReference type="NCBI Taxonomy" id="30213"/>
    <lineage>
        <taxon>Eukaryota</taxon>
        <taxon>Metazoa</taxon>
        <taxon>Ecdysozoa</taxon>
        <taxon>Arthropoda</taxon>
        <taxon>Hexapoda</taxon>
        <taxon>Insecta</taxon>
        <taxon>Pterygota</taxon>
        <taxon>Neoptera</taxon>
        <taxon>Endopterygota</taxon>
        <taxon>Hymenoptera</taxon>
        <taxon>Apocrita</taxon>
        <taxon>Aculeata</taxon>
        <taxon>Vespoidea</taxon>
        <taxon>Vespidae</taxon>
        <taxon>Vespinae</taxon>
        <taxon>Vespula</taxon>
    </lineage>
</organism>
<dbReference type="AlphaFoldDB" id="A0A834P2Q1"/>
<evidence type="ECO:0000313" key="3">
    <source>
        <dbReference type="Proteomes" id="UP000600918"/>
    </source>
</evidence>
<sequence>MGSPRFDVLMRAPHQSGILPLPFIHPQTLQALLVTSTICGRESPPPSDALSRFRGYCGICSTRNSYRSLPPKPRCPGSERRVSQSASVL</sequence>
<name>A0A834P2Q1_VESPE</name>
<accession>A0A834P2Q1</accession>
<protein>
    <submittedName>
        <fullName evidence="2">Uncharacterized protein</fullName>
    </submittedName>
</protein>
<dbReference type="EMBL" id="JACSDY010000006">
    <property type="protein sequence ID" value="KAF7425807.1"/>
    <property type="molecule type" value="Genomic_DNA"/>
</dbReference>
<comment type="caution">
    <text evidence="2">The sequence shown here is derived from an EMBL/GenBank/DDBJ whole genome shotgun (WGS) entry which is preliminary data.</text>
</comment>
<evidence type="ECO:0000256" key="1">
    <source>
        <dbReference type="SAM" id="MobiDB-lite"/>
    </source>
</evidence>
<proteinExistence type="predicted"/>
<keyword evidence="3" id="KW-1185">Reference proteome</keyword>